<feature type="compositionally biased region" description="Basic and acidic residues" evidence="1">
    <location>
        <begin position="220"/>
        <end position="229"/>
    </location>
</feature>
<evidence type="ECO:0000313" key="2">
    <source>
        <dbReference type="EMBL" id="JAQ02355.1"/>
    </source>
</evidence>
<accession>A0A146L3Z5</accession>
<gene>
    <name evidence="2" type="ORF">g.83811</name>
</gene>
<feature type="compositionally biased region" description="Polar residues" evidence="1">
    <location>
        <begin position="82"/>
        <end position="100"/>
    </location>
</feature>
<feature type="compositionally biased region" description="Basic and acidic residues" evidence="1">
    <location>
        <begin position="165"/>
        <end position="191"/>
    </location>
</feature>
<feature type="compositionally biased region" description="Polar residues" evidence="1">
    <location>
        <begin position="230"/>
        <end position="245"/>
    </location>
</feature>
<feature type="region of interest" description="Disordered" evidence="1">
    <location>
        <begin position="761"/>
        <end position="807"/>
    </location>
</feature>
<feature type="region of interest" description="Disordered" evidence="1">
    <location>
        <begin position="632"/>
        <end position="664"/>
    </location>
</feature>
<protein>
    <submittedName>
        <fullName evidence="2">Uncharacterized protein</fullName>
    </submittedName>
</protein>
<dbReference type="EMBL" id="GDHC01016274">
    <property type="protein sequence ID" value="JAQ02355.1"/>
    <property type="molecule type" value="Transcribed_RNA"/>
</dbReference>
<name>A0A146L3Z5_LYGHE</name>
<feature type="compositionally biased region" description="Polar residues" evidence="1">
    <location>
        <begin position="144"/>
        <end position="160"/>
    </location>
</feature>
<feature type="region of interest" description="Disordered" evidence="1">
    <location>
        <begin position="1"/>
        <end position="390"/>
    </location>
</feature>
<feature type="compositionally biased region" description="Basic and acidic residues" evidence="1">
    <location>
        <begin position="50"/>
        <end position="60"/>
    </location>
</feature>
<reference evidence="2" key="1">
    <citation type="journal article" date="2016" name="Gigascience">
        <title>De novo construction of an expanded transcriptome assembly for the western tarnished plant bug, Lygus hesperus.</title>
        <authorList>
            <person name="Tassone E.E."/>
            <person name="Geib S.M."/>
            <person name="Hall B."/>
            <person name="Fabrick J.A."/>
            <person name="Brent C.S."/>
            <person name="Hull J.J."/>
        </authorList>
    </citation>
    <scope>NUCLEOTIDE SEQUENCE</scope>
</reference>
<feature type="compositionally biased region" description="Basic and acidic residues" evidence="1">
    <location>
        <begin position="551"/>
        <end position="561"/>
    </location>
</feature>
<feature type="compositionally biased region" description="Basic and acidic residues" evidence="1">
    <location>
        <begin position="339"/>
        <end position="387"/>
    </location>
</feature>
<evidence type="ECO:0000256" key="1">
    <source>
        <dbReference type="SAM" id="MobiDB-lite"/>
    </source>
</evidence>
<feature type="compositionally biased region" description="Basic and acidic residues" evidence="1">
    <location>
        <begin position="101"/>
        <end position="142"/>
    </location>
</feature>
<sequence length="807" mass="90177">MEEKGSQSTSQSTRGRRRKPSRRIAKQKKGKPSKQSLRQSIRSKRYRVKKQADKALRGENESANASSNSESGVTQELEYASGEQSTELSQKVRGNTSDGDILTRTKNLSDSESEKQDRHSNTSSDSERKCFSKTRNTADKSSNKKLNSTKCNRQSKSDVVSNKCDLNRRTDSTVNETLREGTVKDQKHLITEAHFSPEISLNYESQNSESSAPSNPESSSKAHDTEGRSSNKQFNSTQCNRSEGNSSDDDSQKEDGESNPVSPDSEEKGNTSSDGVHDSGSDVQKARSTEIKSKLNKKSRNLKSPDILESPRGGLRKKFTTPRIVLHSKSGKSQLAAKRLIETPEMTKEENKDGKVCKGDRDDNLHSRSSDEHSDDGTRKTQPETRVKHVNNRKRKGSIELGDPTDCVSLSDLLTRNRNNIINEFNRKKKSQSDLNELNDFTPAASKFSIPKTINPRLLKTINSQPRQIESQSVNIAKKSRSRNRSCSSNTPEKIVENQSKIMLEIPERVKSPLSDAPVPGRNDPIRKINSNNKLPPPRTIVDACGSTDRPSIKKPPESVKHNIPTHRVHDPKNVNPKTSLKLSTDTSIGVGRPPTRSPSRKKVHNRVEDFERAQGTSGMLPVMDRYSIPVARSSSDDTSDSGSVNKSSPSTKDSHGVAVEKSLGRQRLFESRIDCKTRNTTDNIVESLHLSPRRIPRDVYKNVSSNNQCEWDGGSCSTLDYDYVPEFGRAALEESSNSESEAFHSLRVQDASKARRQISEFSSYERSFNQHETVEDKRRQDSSPMKESHDTCLNLGDSKRQNKHEN</sequence>
<feature type="region of interest" description="Disordered" evidence="1">
    <location>
        <begin position="474"/>
        <end position="494"/>
    </location>
</feature>
<feature type="compositionally biased region" description="Low complexity" evidence="1">
    <location>
        <begin position="61"/>
        <end position="71"/>
    </location>
</feature>
<feature type="compositionally biased region" description="Basic and acidic residues" evidence="1">
    <location>
        <begin position="798"/>
        <end position="807"/>
    </location>
</feature>
<feature type="compositionally biased region" description="Low complexity" evidence="1">
    <location>
        <begin position="1"/>
        <end position="13"/>
    </location>
</feature>
<feature type="compositionally biased region" description="Basic residues" evidence="1">
    <location>
        <begin position="14"/>
        <end position="32"/>
    </location>
</feature>
<feature type="non-terminal residue" evidence="2">
    <location>
        <position position="807"/>
    </location>
</feature>
<feature type="region of interest" description="Disordered" evidence="1">
    <location>
        <begin position="512"/>
        <end position="608"/>
    </location>
</feature>
<proteinExistence type="predicted"/>
<dbReference type="AlphaFoldDB" id="A0A146L3Z5"/>
<feature type="compositionally biased region" description="Basic and acidic residues" evidence="1">
    <location>
        <begin position="265"/>
        <end position="293"/>
    </location>
</feature>
<feature type="compositionally biased region" description="Low complexity" evidence="1">
    <location>
        <begin position="204"/>
        <end position="219"/>
    </location>
</feature>
<feature type="compositionally biased region" description="Basic and acidic residues" evidence="1">
    <location>
        <begin position="769"/>
        <end position="791"/>
    </location>
</feature>
<feature type="compositionally biased region" description="Polar residues" evidence="1">
    <location>
        <begin position="576"/>
        <end position="588"/>
    </location>
</feature>
<organism evidence="2">
    <name type="scientific">Lygus hesperus</name>
    <name type="common">Western plant bug</name>
    <dbReference type="NCBI Taxonomy" id="30085"/>
    <lineage>
        <taxon>Eukaryota</taxon>
        <taxon>Metazoa</taxon>
        <taxon>Ecdysozoa</taxon>
        <taxon>Arthropoda</taxon>
        <taxon>Hexapoda</taxon>
        <taxon>Insecta</taxon>
        <taxon>Pterygota</taxon>
        <taxon>Neoptera</taxon>
        <taxon>Paraneoptera</taxon>
        <taxon>Hemiptera</taxon>
        <taxon>Heteroptera</taxon>
        <taxon>Panheteroptera</taxon>
        <taxon>Cimicomorpha</taxon>
        <taxon>Miridae</taxon>
        <taxon>Mirini</taxon>
        <taxon>Lygus</taxon>
    </lineage>
</organism>